<feature type="compositionally biased region" description="Basic and acidic residues" evidence="1">
    <location>
        <begin position="26"/>
        <end position="74"/>
    </location>
</feature>
<dbReference type="EMBL" id="CABPSH010000010">
    <property type="protein sequence ID" value="VVE29674.1"/>
    <property type="molecule type" value="Genomic_DNA"/>
</dbReference>
<proteinExistence type="predicted"/>
<sequence>MSKLTKIAAAMPFAHFLGLPSASAPRMEETDDRKQRDDESDEDYAKRMEEQDKKEEKARKAEEEEKDKEAKRADEGDDDVDAEADDKDDEEDGKRAGRAKGARQRERIRCAQIIAAGIKAGRVNQAAVFAFDTSLSVAQAISALGASELDKPKARTGLGERMSTVAAPIATPQAEAPAADDPRAIAQRAIAAAARVRGEA</sequence>
<protein>
    <submittedName>
        <fullName evidence="2">Uncharacterized protein</fullName>
    </submittedName>
</protein>
<organism evidence="2 3">
    <name type="scientific">Pandoraea eparura</name>
    <dbReference type="NCBI Taxonomy" id="2508291"/>
    <lineage>
        <taxon>Bacteria</taxon>
        <taxon>Pseudomonadati</taxon>
        <taxon>Pseudomonadota</taxon>
        <taxon>Betaproteobacteria</taxon>
        <taxon>Burkholderiales</taxon>
        <taxon>Burkholderiaceae</taxon>
        <taxon>Pandoraea</taxon>
    </lineage>
</organism>
<dbReference type="AlphaFoldDB" id="A0A5E4X083"/>
<feature type="region of interest" description="Disordered" evidence="1">
    <location>
        <begin position="1"/>
        <end position="106"/>
    </location>
</feature>
<dbReference type="Proteomes" id="UP000400981">
    <property type="component" value="Unassembled WGS sequence"/>
</dbReference>
<reference evidence="2 3" key="1">
    <citation type="submission" date="2019-08" db="EMBL/GenBank/DDBJ databases">
        <authorList>
            <person name="Peeters C."/>
        </authorList>
    </citation>
    <scope>NUCLEOTIDE SEQUENCE [LARGE SCALE GENOMIC DNA]</scope>
    <source>
        <strain evidence="2 3">LMG 31012</strain>
    </source>
</reference>
<feature type="compositionally biased region" description="Acidic residues" evidence="1">
    <location>
        <begin position="75"/>
        <end position="91"/>
    </location>
</feature>
<keyword evidence="3" id="KW-1185">Reference proteome</keyword>
<gene>
    <name evidence="2" type="ORF">PEP31012_03602</name>
</gene>
<accession>A0A5E4X083</accession>
<evidence type="ECO:0000313" key="2">
    <source>
        <dbReference type="EMBL" id="VVE29674.1"/>
    </source>
</evidence>
<name>A0A5E4X083_9BURK</name>
<evidence type="ECO:0000256" key="1">
    <source>
        <dbReference type="SAM" id="MobiDB-lite"/>
    </source>
</evidence>
<evidence type="ECO:0000313" key="3">
    <source>
        <dbReference type="Proteomes" id="UP000400981"/>
    </source>
</evidence>